<sequence>MAIGSQNPIRDAVLAIADIHEMYARSPCDRVAQLEYPLEKYKKAVQQVCQLDVTKQENAVDFALAACVIFSCIEGIRGHYQSLLSHLRSGMRIMMQTEEKAGKTRISYLSREMLQRLFIGVNAQLMAYGDERLATRPNDPGLKQLPCAFESACQAMSALEHFYCELMQFYLSLQKAATDPRIFDQQGQDLLRQHEVFKKYFQQWSHSCRTVLDLRTPTTLELLRELSSEALIVLVTSVSMSIALEVDITDADMDMDRFEPEFRQSLMACEEFLRRSSVQPGHTPSMTTKKRTSMPQVQSVPLTEQRLQENVVAGINTQLPPTFSMRMGIVSHLYWAGSRCRDPLLRRWALSLLLTCNRREGLWDSTTCARIVARVIAIEENAATSYKSQLLSADQPTLTSSRDIGRSARVSMLWAKFEVGNRIRICYANLQDRSETMETLEV</sequence>
<proteinExistence type="predicted"/>
<evidence type="ECO:0000256" key="2">
    <source>
        <dbReference type="ARBA" id="ARBA00022833"/>
    </source>
</evidence>
<keyword evidence="5" id="KW-0804">Transcription</keyword>
<evidence type="ECO:0000256" key="6">
    <source>
        <dbReference type="ARBA" id="ARBA00023242"/>
    </source>
</evidence>
<comment type="caution">
    <text evidence="7">The sequence shown here is derived from an EMBL/GenBank/DDBJ whole genome shotgun (WGS) entry which is preliminary data.</text>
</comment>
<keyword evidence="4" id="KW-0238">DNA-binding</keyword>
<dbReference type="PANTHER" id="PTHR36206:SF12">
    <property type="entry name" value="ASPERCRYPTIN BIOSYNTHESIS CLUSTER-SPECIFIC TRANSCRIPTION REGULATOR ATNN-RELATED"/>
    <property type="match status" value="1"/>
</dbReference>
<name>A0AA38XJ33_9EURO</name>
<evidence type="ECO:0000313" key="7">
    <source>
        <dbReference type="EMBL" id="KAJ9614344.1"/>
    </source>
</evidence>
<dbReference type="EMBL" id="JAPDRK010000003">
    <property type="protein sequence ID" value="KAJ9614344.1"/>
    <property type="molecule type" value="Genomic_DNA"/>
</dbReference>
<accession>A0AA38XJ33</accession>
<dbReference type="GO" id="GO:0046872">
    <property type="term" value="F:metal ion binding"/>
    <property type="evidence" value="ECO:0007669"/>
    <property type="project" value="UniProtKB-KW"/>
</dbReference>
<evidence type="ECO:0000256" key="4">
    <source>
        <dbReference type="ARBA" id="ARBA00023125"/>
    </source>
</evidence>
<keyword evidence="1" id="KW-0479">Metal-binding</keyword>
<reference evidence="7" key="1">
    <citation type="submission" date="2022-10" db="EMBL/GenBank/DDBJ databases">
        <title>Culturing micro-colonial fungi from biological soil crusts in the Mojave desert and describing Neophaeococcomyces mojavensis, and introducing the new genera and species Taxawa tesnikishii.</title>
        <authorList>
            <person name="Kurbessoian T."/>
            <person name="Stajich J.E."/>
        </authorList>
    </citation>
    <scope>NUCLEOTIDE SEQUENCE</scope>
    <source>
        <strain evidence="7">TK_41</strain>
    </source>
</reference>
<protein>
    <submittedName>
        <fullName evidence="7">Uncharacterized protein</fullName>
    </submittedName>
</protein>
<dbReference type="AlphaFoldDB" id="A0AA38XJ33"/>
<evidence type="ECO:0000256" key="1">
    <source>
        <dbReference type="ARBA" id="ARBA00022723"/>
    </source>
</evidence>
<keyword evidence="6" id="KW-0539">Nucleus</keyword>
<dbReference type="PANTHER" id="PTHR36206">
    <property type="entry name" value="ASPERCRYPTIN BIOSYNTHESIS CLUSTER-SPECIFIC TRANSCRIPTION REGULATOR ATNN-RELATED"/>
    <property type="match status" value="1"/>
</dbReference>
<dbReference type="GO" id="GO:0003677">
    <property type="term" value="F:DNA binding"/>
    <property type="evidence" value="ECO:0007669"/>
    <property type="project" value="UniProtKB-KW"/>
</dbReference>
<gene>
    <name evidence="7" type="ORF">H2200_002480</name>
</gene>
<evidence type="ECO:0000256" key="3">
    <source>
        <dbReference type="ARBA" id="ARBA00023015"/>
    </source>
</evidence>
<keyword evidence="2" id="KW-0862">Zinc</keyword>
<keyword evidence="3" id="KW-0805">Transcription regulation</keyword>
<keyword evidence="8" id="KW-1185">Reference proteome</keyword>
<dbReference type="Proteomes" id="UP001172673">
    <property type="component" value="Unassembled WGS sequence"/>
</dbReference>
<evidence type="ECO:0000256" key="5">
    <source>
        <dbReference type="ARBA" id="ARBA00023163"/>
    </source>
</evidence>
<evidence type="ECO:0000313" key="8">
    <source>
        <dbReference type="Proteomes" id="UP001172673"/>
    </source>
</evidence>
<dbReference type="InterPro" id="IPR052360">
    <property type="entry name" value="Transcr_Regulatory_Proteins"/>
</dbReference>
<organism evidence="7 8">
    <name type="scientific">Cladophialophora chaetospira</name>
    <dbReference type="NCBI Taxonomy" id="386627"/>
    <lineage>
        <taxon>Eukaryota</taxon>
        <taxon>Fungi</taxon>
        <taxon>Dikarya</taxon>
        <taxon>Ascomycota</taxon>
        <taxon>Pezizomycotina</taxon>
        <taxon>Eurotiomycetes</taxon>
        <taxon>Chaetothyriomycetidae</taxon>
        <taxon>Chaetothyriales</taxon>
        <taxon>Herpotrichiellaceae</taxon>
        <taxon>Cladophialophora</taxon>
    </lineage>
</organism>